<dbReference type="Gene3D" id="3.20.20.80">
    <property type="entry name" value="Glycosidases"/>
    <property type="match status" value="1"/>
</dbReference>
<dbReference type="GO" id="GO:0005764">
    <property type="term" value="C:lysosome"/>
    <property type="evidence" value="ECO:0007669"/>
    <property type="project" value="TreeGrafter"/>
</dbReference>
<comment type="caution">
    <text evidence="10">The sequence shown here is derived from an EMBL/GenBank/DDBJ whole genome shotgun (WGS) entry which is preliminary data.</text>
</comment>
<dbReference type="InterPro" id="IPR017853">
    <property type="entry name" value="GH"/>
</dbReference>
<evidence type="ECO:0000256" key="7">
    <source>
        <dbReference type="PIRSR" id="PIRSR001092-1"/>
    </source>
</evidence>
<feature type="signal peptide" evidence="8">
    <location>
        <begin position="1"/>
        <end position="18"/>
    </location>
</feature>
<dbReference type="EC" id="3.2.1.51" evidence="3"/>
<dbReference type="SUPFAM" id="SSF51445">
    <property type="entry name" value="(Trans)glycosidases"/>
    <property type="match status" value="1"/>
</dbReference>
<dbReference type="Proteomes" id="UP000541425">
    <property type="component" value="Unassembled WGS sequence"/>
</dbReference>
<dbReference type="PIRSF" id="PIRSF001092">
    <property type="entry name" value="Alpha-L-fucosidase"/>
    <property type="match status" value="1"/>
</dbReference>
<evidence type="ECO:0000256" key="1">
    <source>
        <dbReference type="ARBA" id="ARBA00004071"/>
    </source>
</evidence>
<gene>
    <name evidence="10" type="ORF">FHS60_001649</name>
</gene>
<dbReference type="RefSeq" id="WP_183697259.1">
    <property type="nucleotide sequence ID" value="NZ_JACICA010000008.1"/>
</dbReference>
<comment type="similarity">
    <text evidence="2">Belongs to the glycosyl hydrolase 29 family.</text>
</comment>
<evidence type="ECO:0000256" key="5">
    <source>
        <dbReference type="ARBA" id="ARBA00022801"/>
    </source>
</evidence>
<keyword evidence="6 10" id="KW-0326">Glycosidase</keyword>
<reference evidence="10 11" key="1">
    <citation type="submission" date="2020-08" db="EMBL/GenBank/DDBJ databases">
        <title>Genomic Encyclopedia of Type Strains, Phase IV (KMG-IV): sequencing the most valuable type-strain genomes for metagenomic binning, comparative biology and taxonomic classification.</title>
        <authorList>
            <person name="Goeker M."/>
        </authorList>
    </citation>
    <scope>NUCLEOTIDE SEQUENCE [LARGE SCALE GENOMIC DNA]</scope>
    <source>
        <strain evidence="10 11">DSM 22548</strain>
    </source>
</reference>
<evidence type="ECO:0000259" key="9">
    <source>
        <dbReference type="Pfam" id="PF01120"/>
    </source>
</evidence>
<keyword evidence="5 10" id="KW-0378">Hydrolase</keyword>
<organism evidence="10 11">
    <name type="scientific">Alloprevotella rava</name>
    <dbReference type="NCBI Taxonomy" id="671218"/>
    <lineage>
        <taxon>Bacteria</taxon>
        <taxon>Pseudomonadati</taxon>
        <taxon>Bacteroidota</taxon>
        <taxon>Bacteroidia</taxon>
        <taxon>Bacteroidales</taxon>
        <taxon>Prevotellaceae</taxon>
        <taxon>Alloprevotella</taxon>
    </lineage>
</organism>
<dbReference type="AlphaFoldDB" id="A0A7W5UIJ6"/>
<keyword evidence="4 8" id="KW-0732">Signal</keyword>
<evidence type="ECO:0000256" key="2">
    <source>
        <dbReference type="ARBA" id="ARBA00007951"/>
    </source>
</evidence>
<feature type="chain" id="PRO_5030846804" description="alpha-L-fucosidase" evidence="8">
    <location>
        <begin position="19"/>
        <end position="433"/>
    </location>
</feature>
<accession>A0A7W5UIJ6</accession>
<feature type="site" description="May be important for catalysis" evidence="7">
    <location>
        <position position="279"/>
    </location>
</feature>
<sequence length="433" mass="50040">MKKIITAILLFSTLSSFAQTYYKPTQENIQSRNDFANEKFGIFLHWGLYSIFGQGEWYMTNENIDCHEYAKSAQAFYPHNFSAKKWVEAIKASGAKYITFTTRHHDGFSLWNTKQSDYNIMNTPYGKDIVKELADECHKQGIALHLYYSLLDWTREDYPLGRTGLGTKRKKASKTGNWPSYLQFMNNQLTELLSNYGNIRAIWFDGWWDHDEDSIPFDWQFNKLYDNIHRLQPQCLIGNNHHQHPFEGEDIQIFERDVPGENKAGLSGQTIGRLPLETCQTMNGMWGYKVKDQNYKTPKKLIQLLVKTSGKGANLLLNIGPQPDGNLPETALARLVQMGRWLKENGESIYGTTAGNIIQGDSIISTQKENILYLHFLSEKENRQKISIPFSKKVKKITTLKDHSKIPFKQKKGILDFEITIPKDNTDYILRIE</sequence>
<dbReference type="InterPro" id="IPR057739">
    <property type="entry name" value="Glyco_hydro_29_N"/>
</dbReference>
<dbReference type="InterPro" id="IPR016286">
    <property type="entry name" value="FUC_metazoa-typ"/>
</dbReference>
<evidence type="ECO:0000256" key="3">
    <source>
        <dbReference type="ARBA" id="ARBA00012662"/>
    </source>
</evidence>
<dbReference type="GO" id="GO:0004560">
    <property type="term" value="F:alpha-L-fucosidase activity"/>
    <property type="evidence" value="ECO:0007669"/>
    <property type="project" value="UniProtKB-EC"/>
</dbReference>
<evidence type="ECO:0000256" key="4">
    <source>
        <dbReference type="ARBA" id="ARBA00022729"/>
    </source>
</evidence>
<dbReference type="PANTHER" id="PTHR10030:SF37">
    <property type="entry name" value="ALPHA-L-FUCOSIDASE-RELATED"/>
    <property type="match status" value="1"/>
</dbReference>
<evidence type="ECO:0000256" key="6">
    <source>
        <dbReference type="ARBA" id="ARBA00023295"/>
    </source>
</evidence>
<evidence type="ECO:0000256" key="8">
    <source>
        <dbReference type="SAM" id="SignalP"/>
    </source>
</evidence>
<name>A0A7W5UIJ6_9BACT</name>
<proteinExistence type="inferred from homology"/>
<dbReference type="PRINTS" id="PR00741">
    <property type="entry name" value="GLHYDRLASE29"/>
</dbReference>
<evidence type="ECO:0000313" key="11">
    <source>
        <dbReference type="Proteomes" id="UP000541425"/>
    </source>
</evidence>
<dbReference type="EMBL" id="JACICA010000008">
    <property type="protein sequence ID" value="MBB3703171.1"/>
    <property type="molecule type" value="Genomic_DNA"/>
</dbReference>
<dbReference type="PANTHER" id="PTHR10030">
    <property type="entry name" value="ALPHA-L-FUCOSIDASE"/>
    <property type="match status" value="1"/>
</dbReference>
<feature type="domain" description="Glycoside hydrolase family 29 N-terminal" evidence="9">
    <location>
        <begin position="14"/>
        <end position="347"/>
    </location>
</feature>
<dbReference type="GO" id="GO:0016139">
    <property type="term" value="P:glycoside catabolic process"/>
    <property type="evidence" value="ECO:0007669"/>
    <property type="project" value="TreeGrafter"/>
</dbReference>
<evidence type="ECO:0000313" key="10">
    <source>
        <dbReference type="EMBL" id="MBB3703171.1"/>
    </source>
</evidence>
<dbReference type="SMART" id="SM00812">
    <property type="entry name" value="Alpha_L_fucos"/>
    <property type="match status" value="1"/>
</dbReference>
<protein>
    <recommendedName>
        <fullName evidence="3">alpha-L-fucosidase</fullName>
        <ecNumber evidence="3">3.2.1.51</ecNumber>
    </recommendedName>
</protein>
<dbReference type="InterPro" id="IPR000933">
    <property type="entry name" value="Glyco_hydro_29"/>
</dbReference>
<comment type="function">
    <text evidence="1">Alpha-L-fucosidase is responsible for hydrolyzing the alpha-1,6-linked fucose joined to the reducing-end N-acetylglucosamine of the carbohydrate moieties of glycoproteins.</text>
</comment>
<dbReference type="Pfam" id="PF01120">
    <property type="entry name" value="Alpha_L_fucos"/>
    <property type="match status" value="1"/>
</dbReference>
<dbReference type="GO" id="GO:0006004">
    <property type="term" value="P:fucose metabolic process"/>
    <property type="evidence" value="ECO:0007669"/>
    <property type="project" value="InterPro"/>
</dbReference>